<comment type="caution">
    <text evidence="3">The sequence shown here is derived from an EMBL/GenBank/DDBJ whole genome shotgun (WGS) entry which is preliminary data.</text>
</comment>
<keyword evidence="1" id="KW-0812">Transmembrane</keyword>
<sequence length="264" mass="30395">MPEKTSPHISTENIDNANRYTDNLAISVYPPTHKKEKPPSKYRKLINWTIGSAVLAAIYAHFIWATWYFIEKTESTLDSTTCTGYGFWMIVFIFINFGVAYKFVLKKYLIPPIERYMWPLCSKKYATTGFLALLFVAILVFLIVDSSDDWWRLMPLTGLVIYVIIGFLLSPYKRQIPWTTVLSGLIAQFILGLLTTRWDVGRNIFSCVGDKVDTFLKYAANASAFVYGNDLVLNQAIFAFNVRKQIFFKVINFHLRKTAPQIFS</sequence>
<protein>
    <recommendedName>
        <fullName evidence="2">Concentrative nucleoside transporter N-terminal domain-containing protein</fullName>
    </recommendedName>
</protein>
<feature type="transmembrane region" description="Helical" evidence="1">
    <location>
        <begin position="85"/>
        <end position="104"/>
    </location>
</feature>
<dbReference type="InterPro" id="IPR008276">
    <property type="entry name" value="C_nuclsd_transpt"/>
</dbReference>
<keyword evidence="1" id="KW-0472">Membrane</keyword>
<dbReference type="EMBL" id="JALNTZ010000005">
    <property type="protein sequence ID" value="KAJ3652468.1"/>
    <property type="molecule type" value="Genomic_DNA"/>
</dbReference>
<dbReference type="AlphaFoldDB" id="A0AA38I761"/>
<organism evidence="3 4">
    <name type="scientific">Zophobas morio</name>
    <dbReference type="NCBI Taxonomy" id="2755281"/>
    <lineage>
        <taxon>Eukaryota</taxon>
        <taxon>Metazoa</taxon>
        <taxon>Ecdysozoa</taxon>
        <taxon>Arthropoda</taxon>
        <taxon>Hexapoda</taxon>
        <taxon>Insecta</taxon>
        <taxon>Pterygota</taxon>
        <taxon>Neoptera</taxon>
        <taxon>Endopterygota</taxon>
        <taxon>Coleoptera</taxon>
        <taxon>Polyphaga</taxon>
        <taxon>Cucujiformia</taxon>
        <taxon>Tenebrionidae</taxon>
        <taxon>Zophobas</taxon>
    </lineage>
</organism>
<dbReference type="GO" id="GO:0005886">
    <property type="term" value="C:plasma membrane"/>
    <property type="evidence" value="ECO:0007669"/>
    <property type="project" value="TreeGrafter"/>
</dbReference>
<name>A0AA38I761_9CUCU</name>
<feature type="transmembrane region" description="Helical" evidence="1">
    <location>
        <begin position="150"/>
        <end position="169"/>
    </location>
</feature>
<evidence type="ECO:0000313" key="4">
    <source>
        <dbReference type="Proteomes" id="UP001168821"/>
    </source>
</evidence>
<feature type="domain" description="Concentrative nucleoside transporter N-terminal" evidence="2">
    <location>
        <begin position="158"/>
        <end position="229"/>
    </location>
</feature>
<dbReference type="GO" id="GO:0005415">
    <property type="term" value="F:nucleoside:sodium symporter activity"/>
    <property type="evidence" value="ECO:0007669"/>
    <property type="project" value="TreeGrafter"/>
</dbReference>
<feature type="transmembrane region" description="Helical" evidence="1">
    <location>
        <begin position="176"/>
        <end position="198"/>
    </location>
</feature>
<keyword evidence="4" id="KW-1185">Reference proteome</keyword>
<reference evidence="3" key="1">
    <citation type="journal article" date="2023" name="G3 (Bethesda)">
        <title>Whole genome assemblies of Zophobas morio and Tenebrio molitor.</title>
        <authorList>
            <person name="Kaur S."/>
            <person name="Stinson S.A."/>
            <person name="diCenzo G.C."/>
        </authorList>
    </citation>
    <scope>NUCLEOTIDE SEQUENCE</scope>
    <source>
        <strain evidence="3">QUZm001</strain>
    </source>
</reference>
<feature type="transmembrane region" description="Helical" evidence="1">
    <location>
        <begin position="45"/>
        <end position="70"/>
    </location>
</feature>
<evidence type="ECO:0000259" key="2">
    <source>
        <dbReference type="Pfam" id="PF01773"/>
    </source>
</evidence>
<dbReference type="Pfam" id="PF01773">
    <property type="entry name" value="Nucleos_tra2_N"/>
    <property type="match status" value="1"/>
</dbReference>
<evidence type="ECO:0000313" key="3">
    <source>
        <dbReference type="EMBL" id="KAJ3652468.1"/>
    </source>
</evidence>
<gene>
    <name evidence="3" type="ORF">Zmor_018429</name>
</gene>
<dbReference type="InterPro" id="IPR002668">
    <property type="entry name" value="CNT_N_dom"/>
</dbReference>
<feature type="transmembrane region" description="Helical" evidence="1">
    <location>
        <begin position="125"/>
        <end position="144"/>
    </location>
</feature>
<keyword evidence="1" id="KW-1133">Transmembrane helix</keyword>
<accession>A0AA38I761</accession>
<evidence type="ECO:0000256" key="1">
    <source>
        <dbReference type="SAM" id="Phobius"/>
    </source>
</evidence>
<dbReference type="PANTHER" id="PTHR10590">
    <property type="entry name" value="SODIUM/NUCLEOSIDE COTRANSPORTER"/>
    <property type="match status" value="1"/>
</dbReference>
<dbReference type="Proteomes" id="UP001168821">
    <property type="component" value="Unassembled WGS sequence"/>
</dbReference>
<dbReference type="PANTHER" id="PTHR10590:SF4">
    <property type="entry name" value="SOLUTE CARRIER FAMILY 28 MEMBER 3"/>
    <property type="match status" value="1"/>
</dbReference>
<proteinExistence type="predicted"/>